<dbReference type="GO" id="GO:0006006">
    <property type="term" value="P:glucose metabolic process"/>
    <property type="evidence" value="ECO:0007669"/>
    <property type="project" value="UniProtKB-KW"/>
</dbReference>
<evidence type="ECO:0000313" key="9">
    <source>
        <dbReference type="Proteomes" id="UP000032604"/>
    </source>
</evidence>
<dbReference type="HOGENOM" id="CLU_013524_5_1_11"/>
<dbReference type="GO" id="GO:0009051">
    <property type="term" value="P:pentose-phosphate shunt, oxidative branch"/>
    <property type="evidence" value="ECO:0007669"/>
    <property type="project" value="TreeGrafter"/>
</dbReference>
<dbReference type="Pfam" id="PF02781">
    <property type="entry name" value="G6PD_C"/>
    <property type="match status" value="1"/>
</dbReference>
<evidence type="ECO:0000256" key="2">
    <source>
        <dbReference type="ARBA" id="ARBA00022526"/>
    </source>
</evidence>
<dbReference type="Gene3D" id="3.30.360.10">
    <property type="entry name" value="Dihydrodipicolinate Reductase, domain 2"/>
    <property type="match status" value="1"/>
</dbReference>
<dbReference type="GO" id="GO:0005829">
    <property type="term" value="C:cytosol"/>
    <property type="evidence" value="ECO:0007669"/>
    <property type="project" value="TreeGrafter"/>
</dbReference>
<dbReference type="GO" id="GO:0004345">
    <property type="term" value="F:glucose-6-phosphate dehydrogenase activity"/>
    <property type="evidence" value="ECO:0007669"/>
    <property type="project" value="InterPro"/>
</dbReference>
<organism evidence="8 9">
    <name type="scientific">Clavibacter michiganensis subsp. insidiosus</name>
    <dbReference type="NCBI Taxonomy" id="33014"/>
    <lineage>
        <taxon>Bacteria</taxon>
        <taxon>Bacillati</taxon>
        <taxon>Actinomycetota</taxon>
        <taxon>Actinomycetes</taxon>
        <taxon>Micrococcales</taxon>
        <taxon>Microbacteriaceae</taxon>
        <taxon>Clavibacter</taxon>
    </lineage>
</organism>
<evidence type="ECO:0000313" key="8">
    <source>
        <dbReference type="EMBL" id="AJW78443.1"/>
    </source>
</evidence>
<reference evidence="8 9" key="1">
    <citation type="journal article" date="2015" name="Genome Announc.">
        <title>Complete Genome Sequence of Clavibacter michiganensis subsp. insidiosus R1-1 Using PacBio Single-Molecule Real-Time Technology.</title>
        <authorList>
            <person name="Lu Y."/>
            <person name="Samac D.A."/>
            <person name="Glazebrook J."/>
            <person name="Ishimaru C.A."/>
        </authorList>
    </citation>
    <scope>NUCLEOTIDE SEQUENCE [LARGE SCALE GENOMIC DNA]</scope>
    <source>
        <strain evidence="8 9">R1-1</strain>
    </source>
</reference>
<dbReference type="EMBL" id="CP011043">
    <property type="protein sequence ID" value="AJW78443.1"/>
    <property type="molecule type" value="Genomic_DNA"/>
</dbReference>
<dbReference type="KEGG" id="cmh:VO01_04230"/>
<accession>A0A0D5CFL0</accession>
<gene>
    <name evidence="8" type="ORF">VO01_04230</name>
</gene>
<dbReference type="AlphaFoldDB" id="A0A0D5CFL0"/>
<keyword evidence="5" id="KW-0119">Carbohydrate metabolism</keyword>
<evidence type="ECO:0000256" key="1">
    <source>
        <dbReference type="ARBA" id="ARBA00004937"/>
    </source>
</evidence>
<keyword evidence="3" id="KW-0521">NADP</keyword>
<feature type="domain" description="Glucose-6-phosphate dehydrogenase C-terminal" evidence="7">
    <location>
        <begin position="177"/>
        <end position="455"/>
    </location>
</feature>
<dbReference type="PATRIC" id="fig|33014.5.peg.882"/>
<evidence type="ECO:0000259" key="6">
    <source>
        <dbReference type="Pfam" id="PF00479"/>
    </source>
</evidence>
<dbReference type="PANTHER" id="PTHR23429">
    <property type="entry name" value="GLUCOSE-6-PHOSPHATE 1-DEHYDROGENASE G6PD"/>
    <property type="match status" value="1"/>
</dbReference>
<dbReference type="InterPro" id="IPR001282">
    <property type="entry name" value="G6P_DH"/>
</dbReference>
<evidence type="ECO:0000256" key="5">
    <source>
        <dbReference type="ARBA" id="ARBA00023277"/>
    </source>
</evidence>
<keyword evidence="2" id="KW-0313">Glucose metabolism</keyword>
<dbReference type="OrthoDB" id="9802739at2"/>
<dbReference type="InterPro" id="IPR036291">
    <property type="entry name" value="NAD(P)-bd_dom_sf"/>
</dbReference>
<dbReference type="RefSeq" id="WP_045527084.1">
    <property type="nucleotide sequence ID" value="NZ_CP011043.1"/>
</dbReference>
<dbReference type="SUPFAM" id="SSF51735">
    <property type="entry name" value="NAD(P)-binding Rossmann-fold domains"/>
    <property type="match status" value="1"/>
</dbReference>
<dbReference type="InterPro" id="IPR022674">
    <property type="entry name" value="G6P_DH_NAD-bd"/>
</dbReference>
<dbReference type="Pfam" id="PF00479">
    <property type="entry name" value="G6PD_N"/>
    <property type="match status" value="1"/>
</dbReference>
<dbReference type="NCBIfam" id="NF009492">
    <property type="entry name" value="PRK12853.1-3"/>
    <property type="match status" value="1"/>
</dbReference>
<evidence type="ECO:0000259" key="7">
    <source>
        <dbReference type="Pfam" id="PF02781"/>
    </source>
</evidence>
<dbReference type="SUPFAM" id="SSF55347">
    <property type="entry name" value="Glyceraldehyde-3-phosphate dehydrogenase-like, C-terminal domain"/>
    <property type="match status" value="1"/>
</dbReference>
<evidence type="ECO:0000256" key="4">
    <source>
        <dbReference type="ARBA" id="ARBA00023002"/>
    </source>
</evidence>
<dbReference type="InterPro" id="IPR022675">
    <property type="entry name" value="G6P_DH_C"/>
</dbReference>
<proteinExistence type="predicted"/>
<dbReference type="Gene3D" id="3.40.50.720">
    <property type="entry name" value="NAD(P)-binding Rossmann-like Domain"/>
    <property type="match status" value="1"/>
</dbReference>
<comment type="pathway">
    <text evidence="1">Carbohydrate degradation; pentose phosphate pathway; D-ribulose 5-phosphate from D-glucose 6-phosphate (oxidative stage): step 1/3.</text>
</comment>
<evidence type="ECO:0000256" key="3">
    <source>
        <dbReference type="ARBA" id="ARBA00022857"/>
    </source>
</evidence>
<dbReference type="PRINTS" id="PR00079">
    <property type="entry name" value="G6PDHDRGNASE"/>
</dbReference>
<dbReference type="PIRSF" id="PIRSF000110">
    <property type="entry name" value="G6PD"/>
    <property type="match status" value="1"/>
</dbReference>
<keyword evidence="4" id="KW-0560">Oxidoreductase</keyword>
<protein>
    <submittedName>
        <fullName evidence="8">Glucose-6-phosphate dehydrogenase</fullName>
    </submittedName>
</protein>
<dbReference type="Proteomes" id="UP000032604">
    <property type="component" value="Chromosome"/>
</dbReference>
<sequence length="463" mass="50085">MPATSTLLILGASGDLSARLLLPGLGDLLAHRPDLDLQLVGAGTEEWDDERWREVVRTSFASLGAEGPAVDRVLAGTTYQAADVTAEADLERLLAACEAAPAVYFALPPAVTEKACEAMTRITLPEGTSLSLEKPFGTDLASAQALNRLLATLVPEERTHRVDHFLGRSTVRNLLGLRFANRLLEPVWNAQHVASVEIVEIVYDEQLALEGRARYYDGAGALADMIQSHLLQVMAVFAMEAPATTDARDVRDQKALVLRATRPWGGDPVASSRRARYSAGDVEGRELPAYADEAGVDPARGTETLAEMTVEIANWRWAGVPFRLRSGKAMKDHRREIVVTFQPAPHVPTGLRGADEPDRIRILIAPDELHLELNVNGPADPDVIDRAELVTAFDPGDLPPYGQVIDGIISEDEGLSVRGDTAEECWRIVEPVIAAWRAGDVPLEEYPAGSAGPWDGPQMAPKG</sequence>
<name>A0A0D5CFL0_9MICO</name>
<feature type="domain" description="Glucose-6-phosphate dehydrogenase NAD-binding" evidence="6">
    <location>
        <begin position="9"/>
        <end position="173"/>
    </location>
</feature>
<dbReference type="PANTHER" id="PTHR23429:SF0">
    <property type="entry name" value="GLUCOSE-6-PHOSPHATE 1-DEHYDROGENASE"/>
    <property type="match status" value="1"/>
</dbReference>
<dbReference type="GO" id="GO:0050661">
    <property type="term" value="F:NADP binding"/>
    <property type="evidence" value="ECO:0007669"/>
    <property type="project" value="InterPro"/>
</dbReference>